<dbReference type="PANTHER" id="PTHR11133:SF23">
    <property type="entry name" value="SACCHAROPINE DEHYDROGENASE [NAD(+), L-LYSINE-FORMING]"/>
    <property type="match status" value="1"/>
</dbReference>
<dbReference type="InterPro" id="IPR005097">
    <property type="entry name" value="Sacchrp_dh_NADP-bd"/>
</dbReference>
<evidence type="ECO:0000259" key="8">
    <source>
        <dbReference type="SMART" id="SM01003"/>
    </source>
</evidence>
<dbReference type="GO" id="GO:0033512">
    <property type="term" value="P:L-lysine catabolic process to acetyl-CoA via saccharopine"/>
    <property type="evidence" value="ECO:0007669"/>
    <property type="project" value="UniProtKB-UniPathway"/>
</dbReference>
<feature type="domain" description="Alanine dehydrogenase/pyridine nucleotide transhydrogenase N-terminal" evidence="8">
    <location>
        <begin position="30"/>
        <end position="190"/>
    </location>
</feature>
<dbReference type="EMBL" id="ML170228">
    <property type="protein sequence ID" value="TDL17070.1"/>
    <property type="molecule type" value="Genomic_DNA"/>
</dbReference>
<evidence type="ECO:0000259" key="7">
    <source>
        <dbReference type="SMART" id="SM01002"/>
    </source>
</evidence>
<dbReference type="UniPathway" id="UPA00868">
    <property type="reaction ID" value="UER00835"/>
</dbReference>
<evidence type="ECO:0000313" key="10">
    <source>
        <dbReference type="Proteomes" id="UP000294933"/>
    </source>
</evidence>
<dbReference type="Pfam" id="PF16653">
    <property type="entry name" value="Sacchrp_dh_C"/>
    <property type="match status" value="1"/>
</dbReference>
<evidence type="ECO:0000256" key="4">
    <source>
        <dbReference type="ARBA" id="ARBA00023154"/>
    </source>
</evidence>
<dbReference type="Proteomes" id="UP000294933">
    <property type="component" value="Unassembled WGS sequence"/>
</dbReference>
<name>A0A4Y7PRC2_9AGAM</name>
<dbReference type="GO" id="GO:0005737">
    <property type="term" value="C:cytoplasm"/>
    <property type="evidence" value="ECO:0007669"/>
    <property type="project" value="TreeGrafter"/>
</dbReference>
<evidence type="ECO:0000256" key="2">
    <source>
        <dbReference type="ARBA" id="ARBA00004720"/>
    </source>
</evidence>
<dbReference type="AlphaFoldDB" id="A0A4Y7PRC2"/>
<dbReference type="SMART" id="SM01003">
    <property type="entry name" value="AlaDh_PNT_N"/>
    <property type="match status" value="1"/>
</dbReference>
<dbReference type="OrthoDB" id="10059875at2759"/>
<dbReference type="InterPro" id="IPR007698">
    <property type="entry name" value="AlaDH/PNT_NAD(H)-bd"/>
</dbReference>
<dbReference type="GO" id="GO:0019878">
    <property type="term" value="P:lysine biosynthetic process via aminoadipic acid"/>
    <property type="evidence" value="ECO:0007669"/>
    <property type="project" value="TreeGrafter"/>
</dbReference>
<dbReference type="Gene3D" id="1.10.1870.10">
    <property type="entry name" value="Domain 3, Saccharopine reductase"/>
    <property type="match status" value="1"/>
</dbReference>
<accession>A0A4Y7PRC2</accession>
<keyword evidence="3" id="KW-0560">Oxidoreductase</keyword>
<evidence type="ECO:0000256" key="3">
    <source>
        <dbReference type="ARBA" id="ARBA00023002"/>
    </source>
</evidence>
<dbReference type="Pfam" id="PF05222">
    <property type="entry name" value="AlaDh_PNT_N"/>
    <property type="match status" value="1"/>
</dbReference>
<feature type="domain" description="Alanine dehydrogenase/pyridine nucleotide transhydrogenase NAD(H)-binding" evidence="7">
    <location>
        <begin position="229"/>
        <end position="418"/>
    </location>
</feature>
<dbReference type="SMART" id="SM01002">
    <property type="entry name" value="AlaDh_PNT_C"/>
    <property type="match status" value="1"/>
</dbReference>
<evidence type="ECO:0000256" key="5">
    <source>
        <dbReference type="ARBA" id="ARBA00023268"/>
    </source>
</evidence>
<proteinExistence type="inferred from homology"/>
<dbReference type="STRING" id="50990.A0A4Y7PRC2"/>
<dbReference type="Pfam" id="PF03435">
    <property type="entry name" value="Sacchrp_dh_NADP"/>
    <property type="match status" value="1"/>
</dbReference>
<sequence length="999" mass="110174">MFIVRAPRQLALHRLLFSTSATSKSRVTIGIRREDPNRIWERRCPLTPQAVETLIRETGVRVLVQPCERRVFRLDEYVQAGAEPHPSLQPAHILLGIKEVPLEELLVDPVNALTDHGLVPRTHFMFSHTTKGQSYNMPLLSRFLAIKPSTPLVQMDIPNSELLPTLIDYELLTNEEGKRTVGFGWFAGVAGTLEGLISTAHMFLELGVATPFLNTPRPHTATLPELRKSLENIGKTISLLGMPRKTGPFIVCVTGTGHVANGALSMLEALPIEYVSAGDLPRLTSNTDTPLNKIYVLHAKPEAYLIHKDGSLYSRQSYYADPTLYKSQFHEKIAPYLSLLINGVGWSPGFPRLMSTEQLTSALESVNYISSENNGVMIGRSRSFADISCDVSGGLEFLPRTSTLSNPFFTHRPSSFSSHLPSLTIMAVDILPTALSQDASISFSQSILPYLKESIASYSSHKLTSYVKHSYCSEALKHATVTKCGKLMKPHDWLYKLVNAEISTSLPHFQLSSNITMPSSKKVLLLGSGLVAAPAVDEICSRSDVQLLLASNDSHRIQLLTNSHSNAKGLYIDLNDKGTLENLIVKADVVTSLLPVSLHPYVAELCIKHKKHLVTASYISPAMQNLHGRALDADVLLLNEVGLDPGIDHCLVHSLMDSLRQQNKRVTSFVSFCGGLPAPEYADVPLKYKFSWSPQGVLCAVLNPALFRLDGKTWNVSSDLLLRHKLSDLPISPVLKLEGLPNRDSLSYADTYSLGPSENLQTLIRGTLRYPGFCDLMQCFKLIGLLETQTHIALPVSTNSFLSKCLEIQLGLSIISESQLLGVIKDLIPPHHYHMTFNALDWLSLLRSPFQAAEKLIKLSATSASPLEIFATILSQNLHYKPYERDLVILHHEITTCSQDTSLSHNYETHVASLQLYGSAHNSAMSQCVGLPVAIATLQVLDGNIGFRGVQGPTEASIYTAILDQLDKHGICFQTNTRQLSSCQGDLENSIVTQFSKFE</sequence>
<comment type="similarity">
    <text evidence="6">In the C-terminal section; belongs to the saccharopine dehydrogenase family.</text>
</comment>
<comment type="pathway">
    <text evidence="2">Amino-acid degradation; L-lysine degradation via saccharopine pathway; glutaryl-CoA from L-lysine: step 2/6.</text>
</comment>
<dbReference type="InterPro" id="IPR036291">
    <property type="entry name" value="NAD(P)-bd_dom_sf"/>
</dbReference>
<dbReference type="InterPro" id="IPR051168">
    <property type="entry name" value="AASS"/>
</dbReference>
<reference evidence="9 10" key="1">
    <citation type="submission" date="2018-06" db="EMBL/GenBank/DDBJ databases">
        <title>A transcriptomic atlas of mushroom development highlights an independent origin of complex multicellularity.</title>
        <authorList>
            <consortium name="DOE Joint Genome Institute"/>
            <person name="Krizsan K."/>
            <person name="Almasi E."/>
            <person name="Merenyi Z."/>
            <person name="Sahu N."/>
            <person name="Viragh M."/>
            <person name="Koszo T."/>
            <person name="Mondo S."/>
            <person name="Kiss B."/>
            <person name="Balint B."/>
            <person name="Kues U."/>
            <person name="Barry K."/>
            <person name="Hegedus J.C."/>
            <person name="Henrissat B."/>
            <person name="Johnson J."/>
            <person name="Lipzen A."/>
            <person name="Ohm R."/>
            <person name="Nagy I."/>
            <person name="Pangilinan J."/>
            <person name="Yan J."/>
            <person name="Xiong Y."/>
            <person name="Grigoriev I.V."/>
            <person name="Hibbett D.S."/>
            <person name="Nagy L.G."/>
        </authorList>
    </citation>
    <scope>NUCLEOTIDE SEQUENCE [LARGE SCALE GENOMIC DNA]</scope>
    <source>
        <strain evidence="9 10">SZMC22713</strain>
    </source>
</reference>
<dbReference type="Gene3D" id="3.40.50.720">
    <property type="entry name" value="NAD(P)-binding Rossmann-like Domain"/>
    <property type="match status" value="2"/>
</dbReference>
<evidence type="ECO:0000256" key="1">
    <source>
        <dbReference type="ARBA" id="ARBA00004682"/>
    </source>
</evidence>
<dbReference type="InterPro" id="IPR032095">
    <property type="entry name" value="Sacchrp_dh-like_C"/>
</dbReference>
<evidence type="ECO:0000256" key="6">
    <source>
        <dbReference type="ARBA" id="ARBA00025744"/>
    </source>
</evidence>
<gene>
    <name evidence="9" type="ORF">BD410DRAFT_901633</name>
</gene>
<dbReference type="Gene3D" id="3.30.360.10">
    <property type="entry name" value="Dihydrodipicolinate Reductase, domain 2"/>
    <property type="match status" value="1"/>
</dbReference>
<evidence type="ECO:0000313" key="9">
    <source>
        <dbReference type="EMBL" id="TDL17070.1"/>
    </source>
</evidence>
<comment type="pathway">
    <text evidence="1">Amino-acid degradation; L-lysine degradation via saccharopine pathway; glutaryl-CoA from L-lysine: step 1/6.</text>
</comment>
<dbReference type="CDD" id="cd12189">
    <property type="entry name" value="LKR_SDH_like"/>
    <property type="match status" value="1"/>
</dbReference>
<dbReference type="SUPFAM" id="SSF52283">
    <property type="entry name" value="Formate/glycerate dehydrogenase catalytic domain-like"/>
    <property type="match status" value="1"/>
</dbReference>
<dbReference type="InterPro" id="IPR007886">
    <property type="entry name" value="AlaDH/PNT_N"/>
</dbReference>
<dbReference type="PANTHER" id="PTHR11133">
    <property type="entry name" value="SACCHAROPINE DEHYDROGENASE"/>
    <property type="match status" value="1"/>
</dbReference>
<protein>
    <submittedName>
        <fullName evidence="9">Uncharacterized protein</fullName>
    </submittedName>
</protein>
<keyword evidence="4" id="KW-0028">Amino-acid biosynthesis</keyword>
<keyword evidence="4" id="KW-0457">Lysine biosynthesis</keyword>
<dbReference type="SUPFAM" id="SSF51735">
    <property type="entry name" value="NAD(P)-binding Rossmann-fold domains"/>
    <property type="match status" value="1"/>
</dbReference>
<dbReference type="VEuPathDB" id="FungiDB:BD410DRAFT_901633"/>
<organism evidence="9 10">
    <name type="scientific">Rickenella mellea</name>
    <dbReference type="NCBI Taxonomy" id="50990"/>
    <lineage>
        <taxon>Eukaryota</taxon>
        <taxon>Fungi</taxon>
        <taxon>Dikarya</taxon>
        <taxon>Basidiomycota</taxon>
        <taxon>Agaricomycotina</taxon>
        <taxon>Agaricomycetes</taxon>
        <taxon>Hymenochaetales</taxon>
        <taxon>Rickenellaceae</taxon>
        <taxon>Rickenella</taxon>
    </lineage>
</organism>
<dbReference type="GO" id="GO:0004753">
    <property type="term" value="F:saccharopine dehydrogenase activity"/>
    <property type="evidence" value="ECO:0007669"/>
    <property type="project" value="TreeGrafter"/>
</dbReference>
<dbReference type="SUPFAM" id="SSF55347">
    <property type="entry name" value="Glyceraldehyde-3-phosphate dehydrogenase-like, C-terminal domain"/>
    <property type="match status" value="1"/>
</dbReference>
<keyword evidence="5" id="KW-0511">Multifunctional enzyme</keyword>
<keyword evidence="10" id="KW-1185">Reference proteome</keyword>